<dbReference type="GO" id="GO:0016150">
    <property type="term" value="F:translation release factor activity, codon nonspecific"/>
    <property type="evidence" value="ECO:0007669"/>
    <property type="project" value="TreeGrafter"/>
</dbReference>
<dbReference type="GO" id="GO:0005762">
    <property type="term" value="C:mitochondrial large ribosomal subunit"/>
    <property type="evidence" value="ECO:0007669"/>
    <property type="project" value="TreeGrafter"/>
</dbReference>
<dbReference type="Gene3D" id="3.30.160.20">
    <property type="match status" value="1"/>
</dbReference>
<feature type="compositionally biased region" description="Polar residues" evidence="1">
    <location>
        <begin position="32"/>
        <end position="41"/>
    </location>
</feature>
<comment type="caution">
    <text evidence="3">The sequence shown here is derived from an EMBL/GenBank/DDBJ whole genome shotgun (WGS) entry which is preliminary data.</text>
</comment>
<evidence type="ECO:0000313" key="3">
    <source>
        <dbReference type="EMBL" id="OQO01563.1"/>
    </source>
</evidence>
<dbReference type="GO" id="GO:0004045">
    <property type="term" value="F:peptidyl-tRNA hydrolase activity"/>
    <property type="evidence" value="ECO:0007669"/>
    <property type="project" value="TreeGrafter"/>
</dbReference>
<dbReference type="InParanoid" id="A0A1V8SQX3"/>
<proteinExistence type="predicted"/>
<dbReference type="Proteomes" id="UP000192596">
    <property type="component" value="Unassembled WGS sequence"/>
</dbReference>
<dbReference type="PANTHER" id="PTHR11075:SF54">
    <property type="entry name" value="LARGE RIBOSOMAL SUBUNIT PROTEIN ML62"/>
    <property type="match status" value="1"/>
</dbReference>
<keyword evidence="4" id="KW-1185">Reference proteome</keyword>
<evidence type="ECO:0000256" key="1">
    <source>
        <dbReference type="SAM" id="MobiDB-lite"/>
    </source>
</evidence>
<organism evidence="3 4">
    <name type="scientific">Cryoendolithus antarcticus</name>
    <dbReference type="NCBI Taxonomy" id="1507870"/>
    <lineage>
        <taxon>Eukaryota</taxon>
        <taxon>Fungi</taxon>
        <taxon>Dikarya</taxon>
        <taxon>Ascomycota</taxon>
        <taxon>Pezizomycotina</taxon>
        <taxon>Dothideomycetes</taxon>
        <taxon>Dothideomycetidae</taxon>
        <taxon>Cladosporiales</taxon>
        <taxon>Cladosporiaceae</taxon>
        <taxon>Cryoendolithus</taxon>
    </lineage>
</organism>
<dbReference type="GO" id="GO:0070126">
    <property type="term" value="P:mitochondrial translational termination"/>
    <property type="evidence" value="ECO:0007669"/>
    <property type="project" value="TreeGrafter"/>
</dbReference>
<dbReference type="EMBL" id="NAJO01000030">
    <property type="protein sequence ID" value="OQO01563.1"/>
    <property type="molecule type" value="Genomic_DNA"/>
</dbReference>
<reference evidence="4" key="1">
    <citation type="submission" date="2017-03" db="EMBL/GenBank/DDBJ databases">
        <title>Genomes of endolithic fungi from Antarctica.</title>
        <authorList>
            <person name="Coleine C."/>
            <person name="Masonjones S."/>
            <person name="Stajich J.E."/>
        </authorList>
    </citation>
    <scope>NUCLEOTIDE SEQUENCE [LARGE SCALE GENOMIC DNA]</scope>
    <source>
        <strain evidence="4">CCFEE 5527</strain>
    </source>
</reference>
<dbReference type="AlphaFoldDB" id="A0A1V8SQX3"/>
<dbReference type="STRING" id="1507870.A0A1V8SQX3"/>
<dbReference type="InterPro" id="IPR052104">
    <property type="entry name" value="Mito_Release_Factor_mL62"/>
</dbReference>
<name>A0A1V8SQX3_9PEZI</name>
<dbReference type="Pfam" id="PF00472">
    <property type="entry name" value="RF-1"/>
    <property type="match status" value="1"/>
</dbReference>
<gene>
    <name evidence="3" type="ORF">B0A48_12599</name>
</gene>
<dbReference type="PANTHER" id="PTHR11075">
    <property type="entry name" value="PEPTIDE CHAIN RELEASE FACTOR"/>
    <property type="match status" value="1"/>
</dbReference>
<dbReference type="FunCoup" id="A0A1V8SQX3">
    <property type="interactions" value="453"/>
</dbReference>
<accession>A0A1V8SQX3</accession>
<evidence type="ECO:0000259" key="2">
    <source>
        <dbReference type="Pfam" id="PF00472"/>
    </source>
</evidence>
<protein>
    <recommendedName>
        <fullName evidence="2">Prokaryotic-type class I peptide chain release factors domain-containing protein</fullName>
    </recommendedName>
</protein>
<evidence type="ECO:0000313" key="4">
    <source>
        <dbReference type="Proteomes" id="UP000192596"/>
    </source>
</evidence>
<feature type="region of interest" description="Disordered" evidence="1">
    <location>
        <begin position="180"/>
        <end position="202"/>
    </location>
</feature>
<feature type="region of interest" description="Disordered" evidence="1">
    <location>
        <begin position="19"/>
        <end position="42"/>
    </location>
</feature>
<dbReference type="SUPFAM" id="SSF110916">
    <property type="entry name" value="Peptidyl-tRNA hydrolase domain-like"/>
    <property type="match status" value="1"/>
</dbReference>
<dbReference type="InterPro" id="IPR000352">
    <property type="entry name" value="Pep_chain_release_fac_I"/>
</dbReference>
<dbReference type="OrthoDB" id="270639at2759"/>
<sequence length="202" mass="22030">MYRLSRLLTLRPRLIACHSATRSPQPPPRFASSISHSQTPLPDTDPQIALARSFLSSLSPTTIPRSLCTLTFSRSSGPGGQNVNKISSKATLRLPLSSLLPLLPTLLHAPLRSSSYLAPSTGDLVISSDASRKQADNVENCYRKLYQLVEGIGRDVVPGETSVEQREKVVRLQKAEAVGRRKMKEFQGKKKAARRGAQGGDD</sequence>
<feature type="domain" description="Prokaryotic-type class I peptide chain release factors" evidence="2">
    <location>
        <begin position="62"/>
        <end position="186"/>
    </location>
</feature>